<keyword evidence="3" id="KW-1185">Reference proteome</keyword>
<feature type="transmembrane region" description="Helical" evidence="1">
    <location>
        <begin position="146"/>
        <end position="164"/>
    </location>
</feature>
<feature type="transmembrane region" description="Helical" evidence="1">
    <location>
        <begin position="46"/>
        <end position="63"/>
    </location>
</feature>
<feature type="transmembrane region" description="Helical" evidence="1">
    <location>
        <begin position="248"/>
        <end position="268"/>
    </location>
</feature>
<keyword evidence="1" id="KW-1133">Transmembrane helix</keyword>
<organism evidence="2 3">
    <name type="scientific">Pyrobaculum islandicum (strain DSM 4184 / JCM 9189 / GEO3)</name>
    <dbReference type="NCBI Taxonomy" id="384616"/>
    <lineage>
        <taxon>Archaea</taxon>
        <taxon>Thermoproteota</taxon>
        <taxon>Thermoprotei</taxon>
        <taxon>Thermoproteales</taxon>
        <taxon>Thermoproteaceae</taxon>
        <taxon>Pyrobaculum</taxon>
    </lineage>
</organism>
<dbReference type="eggNOG" id="arCOG00277">
    <property type="taxonomic scope" value="Archaea"/>
</dbReference>
<reference evidence="2" key="1">
    <citation type="submission" date="2006-12" db="EMBL/GenBank/DDBJ databases">
        <title>Complete sequence of Pyrobaculum islandicum DSM 4184.</title>
        <authorList>
            <person name="Copeland A."/>
            <person name="Lucas S."/>
            <person name="Lapidus A."/>
            <person name="Barry K."/>
            <person name="Detter J.C."/>
            <person name="Glavina del Rio T."/>
            <person name="Dalin E."/>
            <person name="Tice H."/>
            <person name="Pitluck S."/>
            <person name="Meincke L."/>
            <person name="Brettin T."/>
            <person name="Bruce D."/>
            <person name="Han C."/>
            <person name="Tapia R."/>
            <person name="Gilna P."/>
            <person name="Schmutz J."/>
            <person name="Larimer F."/>
            <person name="Land M."/>
            <person name="Hauser L."/>
            <person name="Kyrpides N."/>
            <person name="Mikhailova N."/>
            <person name="Cozen A.E."/>
            <person name="Fitz-Gibbon S.T."/>
            <person name="House C.H."/>
            <person name="Saltikov C."/>
            <person name="Lowe T."/>
            <person name="Richardson P."/>
        </authorList>
    </citation>
    <scope>NUCLEOTIDE SEQUENCE [LARGE SCALE GENOMIC DNA]</scope>
    <source>
        <strain evidence="2">DSM 4184</strain>
    </source>
</reference>
<proteinExistence type="predicted"/>
<evidence type="ECO:0000256" key="1">
    <source>
        <dbReference type="SAM" id="Phobius"/>
    </source>
</evidence>
<dbReference type="AlphaFoldDB" id="A1RSU2"/>
<accession>A1RSU2</accession>
<feature type="transmembrane region" description="Helical" evidence="1">
    <location>
        <begin position="70"/>
        <end position="90"/>
    </location>
</feature>
<feature type="transmembrane region" description="Helical" evidence="1">
    <location>
        <begin position="110"/>
        <end position="134"/>
    </location>
</feature>
<dbReference type="KEGG" id="pis:Pisl_0848"/>
<dbReference type="EMBL" id="CP000504">
    <property type="protein sequence ID" value="ABL88024.1"/>
    <property type="molecule type" value="Genomic_DNA"/>
</dbReference>
<protein>
    <recommendedName>
        <fullName evidence="4">EamA domain-containing protein</fullName>
    </recommendedName>
</protein>
<keyword evidence="1" id="KW-0472">Membrane</keyword>
<gene>
    <name evidence="2" type="ordered locus">Pisl_0848</name>
</gene>
<feature type="transmembrane region" description="Helical" evidence="1">
    <location>
        <begin position="211"/>
        <end position="236"/>
    </location>
</feature>
<dbReference type="HOGENOM" id="CLU_1060146_0_0_2"/>
<name>A1RSU2_PYRIL</name>
<feature type="transmembrane region" description="Helical" evidence="1">
    <location>
        <begin position="7"/>
        <end position="34"/>
    </location>
</feature>
<evidence type="ECO:0008006" key="4">
    <source>
        <dbReference type="Google" id="ProtNLM"/>
    </source>
</evidence>
<evidence type="ECO:0000313" key="3">
    <source>
        <dbReference type="Proteomes" id="UP000002595"/>
    </source>
</evidence>
<sequence length="269" mass="28866">MRNIHNYITVIVSVFHTILAMLSAIAYGTAPLIYRRALFCTSQFKAMSIFSLYSIALGLLLPWEEVSIDGVFHIIIAALSGGILGSWLYITAVKKGGPSIGNISSSFYIVMLPLIAGKFLLIPAALLLLLGIAIASWSESSSRRGALYGIFAAFVWTWSINFYAHAVASLGPGGALFIRGLVVSLVALVLSIKAPICYIRRLAIGGFLDSFIGFGAYTLAVSVGDYVSVTLVMSSYPLITTLLERPVLVRRVFGVLTAVVGLYLAVIFG</sequence>
<keyword evidence="1" id="KW-0812">Transmembrane</keyword>
<feature type="transmembrane region" description="Helical" evidence="1">
    <location>
        <begin position="176"/>
        <end position="199"/>
    </location>
</feature>
<evidence type="ECO:0000313" key="2">
    <source>
        <dbReference type="EMBL" id="ABL88024.1"/>
    </source>
</evidence>
<dbReference type="OrthoDB" id="29121at2157"/>
<dbReference type="Proteomes" id="UP000002595">
    <property type="component" value="Chromosome"/>
</dbReference>